<protein>
    <submittedName>
        <fullName evidence="11">Aaa-type ATPase family protein</fullName>
    </submittedName>
</protein>
<evidence type="ECO:0000313" key="11">
    <source>
        <dbReference type="EMBL" id="KOO23100.1"/>
    </source>
</evidence>
<evidence type="ECO:0000256" key="3">
    <source>
        <dbReference type="ARBA" id="ARBA00022701"/>
    </source>
</evidence>
<evidence type="ECO:0000256" key="7">
    <source>
        <dbReference type="ARBA" id="ARBA00023235"/>
    </source>
</evidence>
<keyword evidence="12" id="KW-1185">Reference proteome</keyword>
<keyword evidence="4 8" id="KW-0547">Nucleotide-binding</keyword>
<dbReference type="GO" id="GO:0016887">
    <property type="term" value="F:ATP hydrolysis activity"/>
    <property type="evidence" value="ECO:0007669"/>
    <property type="project" value="InterPro"/>
</dbReference>
<comment type="subcellular location">
    <subcellularLocation>
        <location evidence="1">Cytoplasm</location>
        <location evidence="1">Cytoskeleton</location>
        <location evidence="1">Spindle</location>
    </subcellularLocation>
</comment>
<keyword evidence="3" id="KW-0493">Microtubule</keyword>
<accession>A0A0M0J9D6</accession>
<dbReference type="PANTHER" id="PTHR23074">
    <property type="entry name" value="AAA DOMAIN-CONTAINING"/>
    <property type="match status" value="1"/>
</dbReference>
<evidence type="ECO:0000256" key="6">
    <source>
        <dbReference type="ARBA" id="ARBA00023212"/>
    </source>
</evidence>
<keyword evidence="5 8" id="KW-0067">ATP-binding</keyword>
<dbReference type="InterPro" id="IPR003960">
    <property type="entry name" value="ATPase_AAA_CS"/>
</dbReference>
<feature type="region of interest" description="Disordered" evidence="9">
    <location>
        <begin position="202"/>
        <end position="224"/>
    </location>
</feature>
<evidence type="ECO:0000256" key="2">
    <source>
        <dbReference type="ARBA" id="ARBA00022490"/>
    </source>
</evidence>
<dbReference type="PROSITE" id="PS00674">
    <property type="entry name" value="AAA"/>
    <property type="match status" value="1"/>
</dbReference>
<keyword evidence="2" id="KW-0963">Cytoplasm</keyword>
<sequence length="224" mass="24194">MAARLAAEAAELPLVAAPLEALISKWYGEGEQKLATLFARCEQLGPCVLFLDEIDALGGTRAKEMHEASRRMLSTLLRHMDGLDAGQHVALIGATNRPRDLDPALISRFDVRVSFPAPDAAGRASIFARYARQLDANALSQLGDRATGLSGRDILNVCKSAERKWVCSRLRAGAPMGPDELPPLEPYQEAVTRYLEGMTVQEAGEQEQRRGSGGTGMMMASEGV</sequence>
<reference evidence="12" key="1">
    <citation type="journal article" date="2015" name="PLoS Genet.">
        <title>Genome Sequence and Transcriptome Analyses of Chrysochromulina tobin: Metabolic Tools for Enhanced Algal Fitness in the Prominent Order Prymnesiales (Haptophyceae).</title>
        <authorList>
            <person name="Hovde B.T."/>
            <person name="Deodato C.R."/>
            <person name="Hunsperger H.M."/>
            <person name="Ryken S.A."/>
            <person name="Yost W."/>
            <person name="Jha R.K."/>
            <person name="Patterson J."/>
            <person name="Monnat R.J. Jr."/>
            <person name="Barlow S.B."/>
            <person name="Starkenburg S.R."/>
            <person name="Cattolico R.A."/>
        </authorList>
    </citation>
    <scope>NUCLEOTIDE SEQUENCE</scope>
    <source>
        <strain evidence="12">CCMP291</strain>
    </source>
</reference>
<dbReference type="SUPFAM" id="SSF52540">
    <property type="entry name" value="P-loop containing nucleoside triphosphate hydrolases"/>
    <property type="match status" value="1"/>
</dbReference>
<dbReference type="InterPro" id="IPR027417">
    <property type="entry name" value="P-loop_NTPase"/>
</dbReference>
<dbReference type="InterPro" id="IPR003959">
    <property type="entry name" value="ATPase_AAA_core"/>
</dbReference>
<dbReference type="PANTHER" id="PTHR23074:SF78">
    <property type="entry name" value="KATANIN P60 ATPASE-CONTAINING SUBUNIT A-LIKE 2"/>
    <property type="match status" value="1"/>
</dbReference>
<dbReference type="Pfam" id="PF00004">
    <property type="entry name" value="AAA"/>
    <property type="match status" value="1"/>
</dbReference>
<dbReference type="GO" id="GO:0005819">
    <property type="term" value="C:spindle"/>
    <property type="evidence" value="ECO:0007669"/>
    <property type="project" value="UniProtKB-SubCell"/>
</dbReference>
<evidence type="ECO:0000256" key="9">
    <source>
        <dbReference type="SAM" id="MobiDB-lite"/>
    </source>
</evidence>
<name>A0A0M0J9D6_9EUKA</name>
<evidence type="ECO:0000256" key="8">
    <source>
        <dbReference type="RuleBase" id="RU003651"/>
    </source>
</evidence>
<dbReference type="Gene3D" id="1.10.8.60">
    <property type="match status" value="1"/>
</dbReference>
<evidence type="ECO:0000259" key="10">
    <source>
        <dbReference type="Pfam" id="PF00004"/>
    </source>
</evidence>
<dbReference type="InterPro" id="IPR050304">
    <property type="entry name" value="MT-severing_AAA_ATPase"/>
</dbReference>
<dbReference type="Gene3D" id="3.40.50.300">
    <property type="entry name" value="P-loop containing nucleotide triphosphate hydrolases"/>
    <property type="match status" value="1"/>
</dbReference>
<evidence type="ECO:0000256" key="5">
    <source>
        <dbReference type="ARBA" id="ARBA00022840"/>
    </source>
</evidence>
<dbReference type="Proteomes" id="UP000037460">
    <property type="component" value="Unassembled WGS sequence"/>
</dbReference>
<evidence type="ECO:0000256" key="1">
    <source>
        <dbReference type="ARBA" id="ARBA00004186"/>
    </source>
</evidence>
<dbReference type="GO" id="GO:0005874">
    <property type="term" value="C:microtubule"/>
    <property type="evidence" value="ECO:0007669"/>
    <property type="project" value="UniProtKB-KW"/>
</dbReference>
<gene>
    <name evidence="11" type="ORF">Ctob_003087</name>
</gene>
<evidence type="ECO:0000256" key="4">
    <source>
        <dbReference type="ARBA" id="ARBA00022741"/>
    </source>
</evidence>
<feature type="domain" description="ATPase AAA-type core" evidence="10">
    <location>
        <begin position="2"/>
        <end position="116"/>
    </location>
</feature>
<dbReference type="EMBL" id="JWZX01003220">
    <property type="protein sequence ID" value="KOO23100.1"/>
    <property type="molecule type" value="Genomic_DNA"/>
</dbReference>
<dbReference type="AlphaFoldDB" id="A0A0M0J9D6"/>
<comment type="caution">
    <text evidence="11">The sequence shown here is derived from an EMBL/GenBank/DDBJ whole genome shotgun (WGS) entry which is preliminary data.</text>
</comment>
<evidence type="ECO:0000313" key="12">
    <source>
        <dbReference type="Proteomes" id="UP000037460"/>
    </source>
</evidence>
<comment type="similarity">
    <text evidence="8">Belongs to the AAA ATPase family.</text>
</comment>
<keyword evidence="7" id="KW-0413">Isomerase</keyword>
<keyword evidence="6" id="KW-0206">Cytoskeleton</keyword>
<dbReference type="GO" id="GO:0005524">
    <property type="term" value="F:ATP binding"/>
    <property type="evidence" value="ECO:0007669"/>
    <property type="project" value="UniProtKB-KW"/>
</dbReference>
<dbReference type="GO" id="GO:0016853">
    <property type="term" value="F:isomerase activity"/>
    <property type="evidence" value="ECO:0007669"/>
    <property type="project" value="UniProtKB-KW"/>
</dbReference>
<proteinExistence type="inferred from homology"/>
<organism evidence="11 12">
    <name type="scientific">Chrysochromulina tobinii</name>
    <dbReference type="NCBI Taxonomy" id="1460289"/>
    <lineage>
        <taxon>Eukaryota</taxon>
        <taxon>Haptista</taxon>
        <taxon>Haptophyta</taxon>
        <taxon>Prymnesiophyceae</taxon>
        <taxon>Prymnesiales</taxon>
        <taxon>Chrysochromulinaceae</taxon>
        <taxon>Chrysochromulina</taxon>
    </lineage>
</organism>
<dbReference type="OrthoDB" id="5925at2759"/>